<evidence type="ECO:0000256" key="7">
    <source>
        <dbReference type="ARBA" id="ARBA00023242"/>
    </source>
</evidence>
<dbReference type="PANTHER" id="PTHR22930:SF286">
    <property type="entry name" value="NUCLEASE HARBI1"/>
    <property type="match status" value="1"/>
</dbReference>
<accession>A0A8W8P0F4</accession>
<dbReference type="GO" id="GO:0016787">
    <property type="term" value="F:hydrolase activity"/>
    <property type="evidence" value="ECO:0007669"/>
    <property type="project" value="UniProtKB-KW"/>
</dbReference>
<name>A0A8W8P0F4_MAGGI</name>
<evidence type="ECO:0000313" key="11">
    <source>
        <dbReference type="Proteomes" id="UP000005408"/>
    </source>
</evidence>
<comment type="similarity">
    <text evidence="3">Belongs to the HARBI1 family.</text>
</comment>
<keyword evidence="7" id="KW-0539">Nucleus</keyword>
<evidence type="ECO:0000259" key="9">
    <source>
        <dbReference type="Pfam" id="PF13359"/>
    </source>
</evidence>
<evidence type="ECO:0000256" key="8">
    <source>
        <dbReference type="SAM" id="MobiDB-lite"/>
    </source>
</evidence>
<evidence type="ECO:0000256" key="1">
    <source>
        <dbReference type="ARBA" id="ARBA00001968"/>
    </source>
</evidence>
<keyword evidence="5" id="KW-0479">Metal-binding</keyword>
<feature type="region of interest" description="Disordered" evidence="8">
    <location>
        <begin position="1"/>
        <end position="26"/>
    </location>
</feature>
<evidence type="ECO:0000256" key="4">
    <source>
        <dbReference type="ARBA" id="ARBA00022722"/>
    </source>
</evidence>
<keyword evidence="11" id="KW-1185">Reference proteome</keyword>
<evidence type="ECO:0000256" key="5">
    <source>
        <dbReference type="ARBA" id="ARBA00022723"/>
    </source>
</evidence>
<dbReference type="PANTHER" id="PTHR22930">
    <property type="match status" value="1"/>
</dbReference>
<sequence>MTEVPSALACTSMPQQWHKPRGSKISPEPLSAIVFSKPKQTPRKKRPIHSIMPKMRIPDIGAMEVKKLKTDSAAVGTPLSYLLQEEVQLIETTLGGVQMGSMLPYQCHLLGDSGYPARDWLLTPFLNPANGPQSRYNRSHKCTRAIVERTIGQLKRRFHILHGEIRQSPDRVSQIITACGILHKIAKMFNIPLPQEHGDEDDCDDGPDDSDNADHLVGDFQTADGRAYRNHIVATHFT</sequence>
<dbReference type="InterPro" id="IPR027806">
    <property type="entry name" value="HARBI1_dom"/>
</dbReference>
<dbReference type="AlphaFoldDB" id="A0A8W8P0F4"/>
<keyword evidence="6" id="KW-0378">Hydrolase</keyword>
<dbReference type="GO" id="GO:0005634">
    <property type="term" value="C:nucleus"/>
    <property type="evidence" value="ECO:0007669"/>
    <property type="project" value="UniProtKB-SubCell"/>
</dbReference>
<evidence type="ECO:0000313" key="10">
    <source>
        <dbReference type="EnsemblMetazoa" id="G8778.1:cds"/>
    </source>
</evidence>
<proteinExistence type="inferred from homology"/>
<comment type="subcellular location">
    <subcellularLocation>
        <location evidence="2">Nucleus</location>
    </subcellularLocation>
</comment>
<dbReference type="Proteomes" id="UP000005408">
    <property type="component" value="Unassembled WGS sequence"/>
</dbReference>
<keyword evidence="4" id="KW-0540">Nuclease</keyword>
<dbReference type="EnsemblMetazoa" id="G8778.1">
    <property type="protein sequence ID" value="G8778.1:cds"/>
    <property type="gene ID" value="G8778"/>
</dbReference>
<dbReference type="GO" id="GO:0046872">
    <property type="term" value="F:metal ion binding"/>
    <property type="evidence" value="ECO:0007669"/>
    <property type="project" value="UniProtKB-KW"/>
</dbReference>
<feature type="domain" description="DDE Tnp4" evidence="9">
    <location>
        <begin position="104"/>
        <end position="183"/>
    </location>
</feature>
<reference evidence="10" key="1">
    <citation type="submission" date="2022-08" db="UniProtKB">
        <authorList>
            <consortium name="EnsemblMetazoa"/>
        </authorList>
    </citation>
    <scope>IDENTIFICATION</scope>
    <source>
        <strain evidence="10">05x7-T-G4-1.051#20</strain>
    </source>
</reference>
<organism evidence="10 11">
    <name type="scientific">Magallana gigas</name>
    <name type="common">Pacific oyster</name>
    <name type="synonym">Crassostrea gigas</name>
    <dbReference type="NCBI Taxonomy" id="29159"/>
    <lineage>
        <taxon>Eukaryota</taxon>
        <taxon>Metazoa</taxon>
        <taxon>Spiralia</taxon>
        <taxon>Lophotrochozoa</taxon>
        <taxon>Mollusca</taxon>
        <taxon>Bivalvia</taxon>
        <taxon>Autobranchia</taxon>
        <taxon>Pteriomorphia</taxon>
        <taxon>Ostreida</taxon>
        <taxon>Ostreoidea</taxon>
        <taxon>Ostreidae</taxon>
        <taxon>Magallana</taxon>
    </lineage>
</organism>
<evidence type="ECO:0000256" key="2">
    <source>
        <dbReference type="ARBA" id="ARBA00004123"/>
    </source>
</evidence>
<evidence type="ECO:0000256" key="6">
    <source>
        <dbReference type="ARBA" id="ARBA00022801"/>
    </source>
</evidence>
<comment type="cofactor">
    <cofactor evidence="1">
        <name>a divalent metal cation</name>
        <dbReference type="ChEBI" id="CHEBI:60240"/>
    </cofactor>
</comment>
<dbReference type="Pfam" id="PF13359">
    <property type="entry name" value="DDE_Tnp_4"/>
    <property type="match status" value="1"/>
</dbReference>
<dbReference type="InterPro" id="IPR045249">
    <property type="entry name" value="HARBI1-like"/>
</dbReference>
<protein>
    <recommendedName>
        <fullName evidence="9">DDE Tnp4 domain-containing protein</fullName>
    </recommendedName>
</protein>
<evidence type="ECO:0000256" key="3">
    <source>
        <dbReference type="ARBA" id="ARBA00006958"/>
    </source>
</evidence>
<dbReference type="GO" id="GO:0004518">
    <property type="term" value="F:nuclease activity"/>
    <property type="evidence" value="ECO:0007669"/>
    <property type="project" value="UniProtKB-KW"/>
</dbReference>